<dbReference type="InterPro" id="IPR001647">
    <property type="entry name" value="HTH_TetR"/>
</dbReference>
<dbReference type="PANTHER" id="PTHR43479:SF7">
    <property type="entry name" value="TETR-FAMILY TRANSCRIPTIONAL REGULATOR"/>
    <property type="match status" value="1"/>
</dbReference>
<reference evidence="4 5" key="1">
    <citation type="submission" date="2021-06" db="EMBL/GenBank/DDBJ databases">
        <title>Enterococcus alishanensis sp. nov., a novel lactic acid bacterium isolated from fresh coffee beans.</title>
        <authorList>
            <person name="Chen Y.-S."/>
        </authorList>
    </citation>
    <scope>NUCLEOTIDE SEQUENCE [LARGE SCALE GENOMIC DNA]</scope>
    <source>
        <strain evidence="4 5">ALS3</strain>
    </source>
</reference>
<dbReference type="Proteomes" id="UP000774130">
    <property type="component" value="Unassembled WGS sequence"/>
</dbReference>
<dbReference type="Pfam" id="PF14278">
    <property type="entry name" value="TetR_C_8"/>
    <property type="match status" value="1"/>
</dbReference>
<evidence type="ECO:0000256" key="2">
    <source>
        <dbReference type="PROSITE-ProRule" id="PRU00335"/>
    </source>
</evidence>
<evidence type="ECO:0000256" key="1">
    <source>
        <dbReference type="ARBA" id="ARBA00023125"/>
    </source>
</evidence>
<protein>
    <submittedName>
        <fullName evidence="4">TetR/AcrR family transcriptional regulator</fullName>
    </submittedName>
</protein>
<dbReference type="EMBL" id="JAHUZB010000001">
    <property type="protein sequence ID" value="MBV7389149.1"/>
    <property type="molecule type" value="Genomic_DNA"/>
</dbReference>
<organism evidence="4 5">
    <name type="scientific">Enterococcus alishanensis</name>
    <dbReference type="NCBI Taxonomy" id="1303817"/>
    <lineage>
        <taxon>Bacteria</taxon>
        <taxon>Bacillati</taxon>
        <taxon>Bacillota</taxon>
        <taxon>Bacilli</taxon>
        <taxon>Lactobacillales</taxon>
        <taxon>Enterococcaceae</taxon>
        <taxon>Enterococcus</taxon>
    </lineage>
</organism>
<keyword evidence="5" id="KW-1185">Reference proteome</keyword>
<keyword evidence="1 2" id="KW-0238">DNA-binding</keyword>
<dbReference type="InterPro" id="IPR050624">
    <property type="entry name" value="HTH-type_Tx_Regulator"/>
</dbReference>
<name>A0ABS6T7P4_9ENTE</name>
<dbReference type="PROSITE" id="PS50977">
    <property type="entry name" value="HTH_TETR_2"/>
    <property type="match status" value="1"/>
</dbReference>
<dbReference type="RefSeq" id="WP_218324220.1">
    <property type="nucleotide sequence ID" value="NZ_JAHUZB010000001.1"/>
</dbReference>
<feature type="DNA-binding region" description="H-T-H motif" evidence="2">
    <location>
        <begin position="25"/>
        <end position="44"/>
    </location>
</feature>
<evidence type="ECO:0000313" key="4">
    <source>
        <dbReference type="EMBL" id="MBV7389149.1"/>
    </source>
</evidence>
<accession>A0ABS6T7P4</accession>
<dbReference type="PANTHER" id="PTHR43479">
    <property type="entry name" value="ACREF/ENVCD OPERON REPRESSOR-RELATED"/>
    <property type="match status" value="1"/>
</dbReference>
<gene>
    <name evidence="4" type="ORF">KUA55_00540</name>
</gene>
<evidence type="ECO:0000313" key="5">
    <source>
        <dbReference type="Proteomes" id="UP000774130"/>
    </source>
</evidence>
<evidence type="ECO:0000259" key="3">
    <source>
        <dbReference type="PROSITE" id="PS50977"/>
    </source>
</evidence>
<feature type="domain" description="HTH tetR-type" evidence="3">
    <location>
        <begin position="2"/>
        <end position="62"/>
    </location>
</feature>
<sequence>MNKTKKKIQYAFISLLYQKNFYEIRVPQIIDIAEISRSTFYNHFEDKFDVLETISNELIAGFIDIMLRLRKRGERVFFEEITNHYCEPYIDYFIYLNKHKFYFTALLPGTSATNFQELLANKINETRQGTISAWGVETNYDDLEVYRRKILANAYVTIFEEWLKRGCRQSPEVMGIMLTDFWSSPLMVPQFMVTK</sequence>
<dbReference type="InterPro" id="IPR039532">
    <property type="entry name" value="TetR_C_Firmicutes"/>
</dbReference>
<proteinExistence type="predicted"/>
<comment type="caution">
    <text evidence="4">The sequence shown here is derived from an EMBL/GenBank/DDBJ whole genome shotgun (WGS) entry which is preliminary data.</text>
</comment>